<dbReference type="SUPFAM" id="SSF55961">
    <property type="entry name" value="Bet v1-like"/>
    <property type="match status" value="1"/>
</dbReference>
<evidence type="ECO:0000313" key="1">
    <source>
        <dbReference type="EMBL" id="UMB68095.1"/>
    </source>
</evidence>
<dbReference type="RefSeq" id="WP_240258557.1">
    <property type="nucleotide sequence ID" value="NZ_CP092488.2"/>
</dbReference>
<dbReference type="Gene3D" id="3.30.530.20">
    <property type="match status" value="1"/>
</dbReference>
<reference evidence="1" key="1">
    <citation type="submission" date="2022-08" db="EMBL/GenBank/DDBJ databases">
        <title>Whole genome sequencing of non-tuberculosis mycobacteria type-strains.</title>
        <authorList>
            <person name="Igarashi Y."/>
            <person name="Osugi A."/>
            <person name="Mitarai S."/>
        </authorList>
    </citation>
    <scope>NUCLEOTIDE SEQUENCE</scope>
    <source>
        <strain evidence="1">DSM 45127</strain>
    </source>
</reference>
<organism evidence="1 2">
    <name type="scientific">Mycobacterium paraterrae</name>
    <dbReference type="NCBI Taxonomy" id="577492"/>
    <lineage>
        <taxon>Bacteria</taxon>
        <taxon>Bacillati</taxon>
        <taxon>Actinomycetota</taxon>
        <taxon>Actinomycetes</taxon>
        <taxon>Mycobacteriales</taxon>
        <taxon>Mycobacteriaceae</taxon>
        <taxon>Mycobacterium</taxon>
    </lineage>
</organism>
<accession>A0ABY3VFA3</accession>
<protein>
    <submittedName>
        <fullName evidence="1">SRPBCC family protein</fullName>
    </submittedName>
</protein>
<dbReference type="InterPro" id="IPR023393">
    <property type="entry name" value="START-like_dom_sf"/>
</dbReference>
<gene>
    <name evidence="1" type="ORF">MKK62_16720</name>
</gene>
<name>A0ABY3VFA3_9MYCO</name>
<dbReference type="Pfam" id="PF10604">
    <property type="entry name" value="Polyketide_cyc2"/>
    <property type="match status" value="1"/>
</dbReference>
<evidence type="ECO:0000313" key="2">
    <source>
        <dbReference type="Proteomes" id="UP001055336"/>
    </source>
</evidence>
<sequence length="126" mass="13482">MLSVDRVIAAPPSVVWSVLVDLDAWPRWGPTVSGGRLDPPYTRLQLGATGTVQTAVGIAAPFVITEFEPGRHWAWKVAGIPATHHRVEPVGDYARASMAVPVWAAAYLSVCAIALRRIDIIATCGP</sequence>
<dbReference type="InterPro" id="IPR019587">
    <property type="entry name" value="Polyketide_cyclase/dehydratase"/>
</dbReference>
<dbReference type="EMBL" id="CP092488">
    <property type="protein sequence ID" value="UMB68095.1"/>
    <property type="molecule type" value="Genomic_DNA"/>
</dbReference>
<proteinExistence type="predicted"/>
<keyword evidence="2" id="KW-1185">Reference proteome</keyword>
<dbReference type="Proteomes" id="UP001055336">
    <property type="component" value="Chromosome"/>
</dbReference>